<dbReference type="Proteomes" id="UP001227268">
    <property type="component" value="Unassembled WGS sequence"/>
</dbReference>
<organism evidence="1 2">
    <name type="scientific">Naganishia friedmannii</name>
    <dbReference type="NCBI Taxonomy" id="89922"/>
    <lineage>
        <taxon>Eukaryota</taxon>
        <taxon>Fungi</taxon>
        <taxon>Dikarya</taxon>
        <taxon>Basidiomycota</taxon>
        <taxon>Agaricomycotina</taxon>
        <taxon>Tremellomycetes</taxon>
        <taxon>Filobasidiales</taxon>
        <taxon>Filobasidiaceae</taxon>
        <taxon>Naganishia</taxon>
    </lineage>
</organism>
<comment type="caution">
    <text evidence="1">The sequence shown here is derived from an EMBL/GenBank/DDBJ whole genome shotgun (WGS) entry which is preliminary data.</text>
</comment>
<dbReference type="EMBL" id="JASBWT010000006">
    <property type="protein sequence ID" value="KAJ9103878.1"/>
    <property type="molecule type" value="Genomic_DNA"/>
</dbReference>
<gene>
    <name evidence="1" type="ORF">QFC21_002340</name>
</gene>
<keyword evidence="2" id="KW-1185">Reference proteome</keyword>
<proteinExistence type="predicted"/>
<reference evidence="1" key="1">
    <citation type="submission" date="2023-04" db="EMBL/GenBank/DDBJ databases">
        <title>Draft Genome sequencing of Naganishia species isolated from polar environments using Oxford Nanopore Technology.</title>
        <authorList>
            <person name="Leo P."/>
            <person name="Venkateswaran K."/>
        </authorList>
    </citation>
    <scope>NUCLEOTIDE SEQUENCE</scope>
    <source>
        <strain evidence="1">MNA-CCFEE 5423</strain>
    </source>
</reference>
<evidence type="ECO:0000313" key="2">
    <source>
        <dbReference type="Proteomes" id="UP001227268"/>
    </source>
</evidence>
<name>A0ACC2VXL1_9TREE</name>
<accession>A0ACC2VXL1</accession>
<sequence>MASSQSSISNYQLGEALGKGASAQVYKALNWTSGETVAIKQILISNIPKGELSDIMSEIDLLKNLNHQNIVKYRGFFKSDEYLYIILEYCENGSLQTISKRYGKFPEDLVAVYISQVLQGLIYLHSQGVIHRDIKGANILTNKDGTVKLADFGVSTMLPGHNIAANAMGAADGSGGMGHSPTAVAGDDSVVGSPYWKPMQALFRIVQDDMPPIPEGASAVVKDFLYQCFQKDPNLRISAKMLAKHSWMIAAQRQANSTEETNPGKRQDAESLTASQVAMKRSRPKVLIPKRNRMSRAAMESSNPFANGNTSSSVSGQENILENNSVENSASLSRRPLTTVYDQAIQRVQEWNAALNAGPKNPIKIVRRKANLHGNAPMQARDQSRSTSMGQSSSGGSLEAHLKSIADQPRAVWKSRLLENKTLPTTSKDGGSDIQDGSVWDDDFAGSPDIAKFTSGRQNKATKDEADDGRTIRPAKSPAASPALPSLISTTKKRTTRIDDISDTTRAGPTPLALSHGHSAGAVAQRPRFGPTQSPGSRSTSRSNSFRGVAPDDESSKRALLTLDKYAERDDEGYDDVFAADPEERFGSIKSNSSDPLRLNVKLSNKTWRDGDNEDDDQEGDDPFADIEDSFTAFDVEANLLRDKHAILCGKINDIIDDLQPTSHEEALRTASYELISLLEGSHELQDHFVTAHGMLAVLEVLEIKPSRDVTLNLLKIINMTVAADPGVMEHVCLTGGIPVVMNFISKRYSLETRLEASVFVKSLTSSALTLQMFISCRGIRMLVELLDEDYTVNKGLVISALEGIESVFNLQSPAPKNEFCRMFVREGITEPLSSALLNIVKDISPDAEAAKQRILVLLLLFCQTGQADARIRVAFGSRSFVISLLRSLPRLSPPMLLLALKSIKHLSTSQPLLEVLQNADAIRILLDLLTEKLGFPGMNEEAAQNGLLPILRQVVEINSPLKDFALPLLCDMANAGKSAKRQLWKVDGIQSIVTWLQEETAQVEDRLLEKSAIESLTGAFCGATGTSFDNILEPFAKMLRASRSLATGCARPTFVKRIAQALSRRSNAIAKLNLLRLTKIICESDDYRDGAMGLSDLAQIVERLSKQDDAVLVRELAREILPLLARLRSHGSNGSLNDKENAQRILTRKPSSGHGNAPLLERAYPLMHR</sequence>
<evidence type="ECO:0000313" key="1">
    <source>
        <dbReference type="EMBL" id="KAJ9103878.1"/>
    </source>
</evidence>
<protein>
    <submittedName>
        <fullName evidence="1">Uncharacterized protein</fullName>
    </submittedName>
</protein>